<accession>A0AAV4HTV5</accession>
<feature type="region of interest" description="Disordered" evidence="1">
    <location>
        <begin position="333"/>
        <end position="469"/>
    </location>
</feature>
<protein>
    <submittedName>
        <fullName evidence="2">Uncharacterized protein</fullName>
    </submittedName>
</protein>
<feature type="compositionally biased region" description="Basic and acidic residues" evidence="1">
    <location>
        <begin position="369"/>
        <end position="381"/>
    </location>
</feature>
<dbReference type="Proteomes" id="UP000762676">
    <property type="component" value="Unassembled WGS sequence"/>
</dbReference>
<organism evidence="2 3">
    <name type="scientific">Elysia marginata</name>
    <dbReference type="NCBI Taxonomy" id="1093978"/>
    <lineage>
        <taxon>Eukaryota</taxon>
        <taxon>Metazoa</taxon>
        <taxon>Spiralia</taxon>
        <taxon>Lophotrochozoa</taxon>
        <taxon>Mollusca</taxon>
        <taxon>Gastropoda</taxon>
        <taxon>Heterobranchia</taxon>
        <taxon>Euthyneura</taxon>
        <taxon>Panpulmonata</taxon>
        <taxon>Sacoglossa</taxon>
        <taxon>Placobranchoidea</taxon>
        <taxon>Plakobranchidae</taxon>
        <taxon>Elysia</taxon>
    </lineage>
</organism>
<dbReference type="EMBL" id="BMAT01005844">
    <property type="protein sequence ID" value="GFS00637.1"/>
    <property type="molecule type" value="Genomic_DNA"/>
</dbReference>
<keyword evidence="3" id="KW-1185">Reference proteome</keyword>
<evidence type="ECO:0000313" key="3">
    <source>
        <dbReference type="Proteomes" id="UP000762676"/>
    </source>
</evidence>
<sequence length="509" mass="57371">MRSWKYINQYSLVVHLCRSYKHQRFSCSKGMEFTLNLPEHLEPGTGLIATFWSSLNARLLCHLKTSSNKHAGTPSILSFLGGMSSVERVLISGPLTAGNDEKALELLDTLSVECLPKLLLLYERHKLFTCRQSDSQCACHFLAWVRQQCELCDLGGQSGASLRSRVVEGLANPALQQYFHSLNEKHFSDTVTNHLDLHSAECDEKLLSIVDVDRVGSKNPGGEVGIKTARSAPSPEDLLESTELRRDKLSKVDRELSKNKKSVMFEYPIGTENIGEATKDDIRKSFKRVKQLTQITNFRRKKSQHQFESNKTNKLKAEEQNFSYIPGVKRISTKESGQSMSNTSSGGLSVLNEKGRPKIFETGVRTRSKTHDQSKNTKQIETDLPYISLQARYRKRKDCKETRQTSTVEKTTKQSDCRPAKARHKDNVSSTNSQTNQSRLVTTKHHSVSERSKRGPKPRPPPQEAGILPCDKCHKYFKRDWLAMSQDPPAFLPGHCPVSSLLGLSLLQQ</sequence>
<gene>
    <name evidence="2" type="ORF">ElyMa_002819200</name>
</gene>
<proteinExistence type="predicted"/>
<name>A0AAV4HTV5_9GAST</name>
<dbReference type="AlphaFoldDB" id="A0AAV4HTV5"/>
<evidence type="ECO:0000313" key="2">
    <source>
        <dbReference type="EMBL" id="GFS00637.1"/>
    </source>
</evidence>
<feature type="compositionally biased region" description="Polar residues" evidence="1">
    <location>
        <begin position="334"/>
        <end position="347"/>
    </location>
</feature>
<evidence type="ECO:0000256" key="1">
    <source>
        <dbReference type="SAM" id="MobiDB-lite"/>
    </source>
</evidence>
<feature type="compositionally biased region" description="Basic and acidic residues" evidence="1">
    <location>
        <begin position="410"/>
        <end position="419"/>
    </location>
</feature>
<comment type="caution">
    <text evidence="2">The sequence shown here is derived from an EMBL/GenBank/DDBJ whole genome shotgun (WGS) entry which is preliminary data.</text>
</comment>
<feature type="compositionally biased region" description="Low complexity" evidence="1">
    <location>
        <begin position="429"/>
        <end position="438"/>
    </location>
</feature>
<reference evidence="2 3" key="1">
    <citation type="journal article" date="2021" name="Elife">
        <title>Chloroplast acquisition without the gene transfer in kleptoplastic sea slugs, Plakobranchus ocellatus.</title>
        <authorList>
            <person name="Maeda T."/>
            <person name="Takahashi S."/>
            <person name="Yoshida T."/>
            <person name="Shimamura S."/>
            <person name="Takaki Y."/>
            <person name="Nagai Y."/>
            <person name="Toyoda A."/>
            <person name="Suzuki Y."/>
            <person name="Arimoto A."/>
            <person name="Ishii H."/>
            <person name="Satoh N."/>
            <person name="Nishiyama T."/>
            <person name="Hasebe M."/>
            <person name="Maruyama T."/>
            <person name="Minagawa J."/>
            <person name="Obokata J."/>
            <person name="Shigenobu S."/>
        </authorList>
    </citation>
    <scope>NUCLEOTIDE SEQUENCE [LARGE SCALE GENOMIC DNA]</scope>
</reference>